<evidence type="ECO:0000256" key="1">
    <source>
        <dbReference type="SAM" id="MobiDB-lite"/>
    </source>
</evidence>
<dbReference type="PROSITE" id="PS51745">
    <property type="entry name" value="PB1"/>
    <property type="match status" value="1"/>
</dbReference>
<feature type="domain" description="PB1" evidence="2">
    <location>
        <begin position="3"/>
        <end position="91"/>
    </location>
</feature>
<feature type="compositionally biased region" description="Pro residues" evidence="1">
    <location>
        <begin position="518"/>
        <end position="533"/>
    </location>
</feature>
<dbReference type="Pfam" id="PF00564">
    <property type="entry name" value="PB1"/>
    <property type="match status" value="1"/>
</dbReference>
<dbReference type="SMART" id="SM00666">
    <property type="entry name" value="PB1"/>
    <property type="match status" value="1"/>
</dbReference>
<feature type="compositionally biased region" description="Polar residues" evidence="1">
    <location>
        <begin position="841"/>
        <end position="855"/>
    </location>
</feature>
<feature type="region of interest" description="Disordered" evidence="1">
    <location>
        <begin position="760"/>
        <end position="779"/>
    </location>
</feature>
<feature type="compositionally biased region" description="Basic and acidic residues" evidence="1">
    <location>
        <begin position="659"/>
        <end position="678"/>
    </location>
</feature>
<sequence>MSPIQFKFTKPPDGLVRRVTFQERPSWNELAAKIQSLYDIPAQNVGVSYVDNDGDEVTLSSEEELQDFYTSATMQRPDGALNLVKVTVRDLDGLHHDKPLPETPHSGPGLNFRNTFGRSAPVLIEMEVDDGWQRIPSGIAGLFAAPVVSPPDEPSPHAFVEVLESDAETSQMRDKDTQDDTRQTRTSTYTDSSFPEIPESSVTDKGKGRARPEDHNSDASSNQSVVAEETGSKHPIHVYNVKNRTEENLTGMTRSRSRGSTALAPRTPTTPKSRTPAPDANRRTDHDDPPLPDLDDMSPPPTNIANDVANLFSTLSNILASHPELSEGIRNIVRNASNGTYWQAHHDSVVRAAEEIRRSALVSADQMRQAAADTRRAAEEAAGRRVADALGNVIRVIADLTAVPAADEHSHTANEPATSTPIAERSGGRGDDPWAGGHWAHRGRGGHFGHHHGGHARHHSLHSHRGRHCSGVSWGTFGPPWFSSHDEDPRTSSDFSRYPPPPGPPPPPPHSRPERAAGPPPPGPPPPPPPPPSGLRHWPTAIPLPPPPPPRPFHGSFGRAGLHPAFHAGTFGSAWSYPTSGEEAPGDPFSSGPSPYGPGGRIPPVDPNWFNPNYSPHAPPPPPPPPPAPGPPPPAPPAPPTNDEADVSLYGASPVDSTEAAKKALEEAKERYLAEKERYRRLREMKKRRMNVSTDSEMKDSPTTPQKGPETPVRAPGETSTSTAAGPARRNTVHDDAQIISNARGPFPQLELYSVPRRSHTMHGTGHVRGPSGNADGSTNATSMARAIDTLTKRLNDMGFTLTKYPGLSAQIESRVSRVGEMNHEREDNIIAEIVEELIQNMPSPSPVRQTQASGSGPRAT</sequence>
<feature type="region of interest" description="Disordered" evidence="1">
    <location>
        <begin position="485"/>
        <end position="558"/>
    </location>
</feature>
<feature type="compositionally biased region" description="Low complexity" evidence="1">
    <location>
        <begin position="184"/>
        <end position="193"/>
    </location>
</feature>
<feature type="compositionally biased region" description="Basic and acidic residues" evidence="1">
    <location>
        <begin position="171"/>
        <end position="183"/>
    </location>
</feature>
<dbReference type="STRING" id="1353009.A0A1Y2IQ58"/>
<feature type="compositionally biased region" description="Basic residues" evidence="1">
    <location>
        <begin position="679"/>
        <end position="690"/>
    </location>
</feature>
<dbReference type="Proteomes" id="UP000193067">
    <property type="component" value="Unassembled WGS sequence"/>
</dbReference>
<feature type="compositionally biased region" description="Pro residues" evidence="1">
    <location>
        <begin position="498"/>
        <end position="510"/>
    </location>
</feature>
<feature type="compositionally biased region" description="Low complexity" evidence="1">
    <location>
        <begin position="264"/>
        <end position="278"/>
    </location>
</feature>
<dbReference type="OrthoDB" id="661148at2759"/>
<accession>A0A1Y2IQ58</accession>
<name>A0A1Y2IQ58_TRAC3</name>
<evidence type="ECO:0000313" key="3">
    <source>
        <dbReference type="EMBL" id="OSD03270.1"/>
    </source>
</evidence>
<dbReference type="EMBL" id="KZ084101">
    <property type="protein sequence ID" value="OSD03270.1"/>
    <property type="molecule type" value="Genomic_DNA"/>
</dbReference>
<feature type="region of interest" description="Disordered" evidence="1">
    <location>
        <begin position="841"/>
        <end position="861"/>
    </location>
</feature>
<dbReference type="AlphaFoldDB" id="A0A1Y2IQ58"/>
<feature type="compositionally biased region" description="Basic and acidic residues" evidence="1">
    <location>
        <begin position="202"/>
        <end position="217"/>
    </location>
</feature>
<dbReference type="SUPFAM" id="SSF54277">
    <property type="entry name" value="CAD &amp; PB1 domains"/>
    <property type="match status" value="1"/>
</dbReference>
<feature type="compositionally biased region" description="Pro residues" evidence="1">
    <location>
        <begin position="617"/>
        <end position="640"/>
    </location>
</feature>
<dbReference type="InterPro" id="IPR053793">
    <property type="entry name" value="PB1-like"/>
</dbReference>
<feature type="compositionally biased region" description="Basic residues" evidence="1">
    <location>
        <begin position="439"/>
        <end position="468"/>
    </location>
</feature>
<dbReference type="InterPro" id="IPR000270">
    <property type="entry name" value="PB1_dom"/>
</dbReference>
<protein>
    <recommendedName>
        <fullName evidence="2">PB1 domain-containing protein</fullName>
    </recommendedName>
</protein>
<evidence type="ECO:0000313" key="4">
    <source>
        <dbReference type="Proteomes" id="UP000193067"/>
    </source>
</evidence>
<proteinExistence type="predicted"/>
<feature type="region of interest" description="Disordered" evidence="1">
    <location>
        <begin position="574"/>
        <end position="733"/>
    </location>
</feature>
<feature type="region of interest" description="Disordered" evidence="1">
    <location>
        <begin position="165"/>
        <end position="299"/>
    </location>
</feature>
<gene>
    <name evidence="3" type="ORF">PYCCODRAFT_1434686</name>
</gene>
<dbReference type="Gene3D" id="3.10.20.90">
    <property type="entry name" value="Phosphatidylinositol 3-kinase Catalytic Subunit, Chain A, domain 1"/>
    <property type="match status" value="1"/>
</dbReference>
<feature type="region of interest" description="Disordered" evidence="1">
    <location>
        <begin position="405"/>
        <end position="468"/>
    </location>
</feature>
<feature type="compositionally biased region" description="Pro residues" evidence="1">
    <location>
        <begin position="542"/>
        <end position="552"/>
    </location>
</feature>
<feature type="compositionally biased region" description="Polar residues" evidence="1">
    <location>
        <begin position="248"/>
        <end position="260"/>
    </location>
</feature>
<reference evidence="3 4" key="1">
    <citation type="journal article" date="2015" name="Biotechnol. Biofuels">
        <title>Enhanced degradation of softwood versus hardwood by the white-rot fungus Pycnoporus coccineus.</title>
        <authorList>
            <person name="Couturier M."/>
            <person name="Navarro D."/>
            <person name="Chevret D."/>
            <person name="Henrissat B."/>
            <person name="Piumi F."/>
            <person name="Ruiz-Duenas F.J."/>
            <person name="Martinez A.T."/>
            <person name="Grigoriev I.V."/>
            <person name="Riley R."/>
            <person name="Lipzen A."/>
            <person name="Berrin J.G."/>
            <person name="Master E.R."/>
            <person name="Rosso M.N."/>
        </authorList>
    </citation>
    <scope>NUCLEOTIDE SEQUENCE [LARGE SCALE GENOMIC DNA]</scope>
    <source>
        <strain evidence="3 4">BRFM310</strain>
    </source>
</reference>
<feature type="compositionally biased region" description="Basic and acidic residues" evidence="1">
    <location>
        <begin position="280"/>
        <end position="289"/>
    </location>
</feature>
<keyword evidence="4" id="KW-1185">Reference proteome</keyword>
<dbReference type="PRINTS" id="PR01217">
    <property type="entry name" value="PRICHEXTENSN"/>
</dbReference>
<organism evidence="3 4">
    <name type="scientific">Trametes coccinea (strain BRFM310)</name>
    <name type="common">Pycnoporus coccineus</name>
    <dbReference type="NCBI Taxonomy" id="1353009"/>
    <lineage>
        <taxon>Eukaryota</taxon>
        <taxon>Fungi</taxon>
        <taxon>Dikarya</taxon>
        <taxon>Basidiomycota</taxon>
        <taxon>Agaricomycotina</taxon>
        <taxon>Agaricomycetes</taxon>
        <taxon>Polyporales</taxon>
        <taxon>Polyporaceae</taxon>
        <taxon>Trametes</taxon>
    </lineage>
</organism>
<feature type="compositionally biased region" description="Polar residues" evidence="1">
    <location>
        <begin position="691"/>
        <end position="706"/>
    </location>
</feature>
<evidence type="ECO:0000259" key="2">
    <source>
        <dbReference type="PROSITE" id="PS51745"/>
    </source>
</evidence>